<dbReference type="RefSeq" id="XP_027620098.1">
    <property type="nucleotide sequence ID" value="XM_027764297.1"/>
</dbReference>
<gene>
    <name evidence="1" type="ORF">SCP_1501930</name>
</gene>
<dbReference type="GeneID" id="38786102"/>
<dbReference type="EMBL" id="BFAD01000015">
    <property type="protein sequence ID" value="GBE89185.1"/>
    <property type="molecule type" value="Genomic_DNA"/>
</dbReference>
<dbReference type="Proteomes" id="UP000287166">
    <property type="component" value="Unassembled WGS sequence"/>
</dbReference>
<evidence type="ECO:0000313" key="1">
    <source>
        <dbReference type="EMBL" id="GBE89185.1"/>
    </source>
</evidence>
<keyword evidence="2" id="KW-1185">Reference proteome</keyword>
<dbReference type="OrthoDB" id="2368680at2759"/>
<sequence length="344" mass="38997">MFCHLDFPRAAAVPNLVPITLPPSLSQRKRVHRWAIILSGLSNEERRRCVLVSRMFRYAIYLSASHLLNNNYSGQRFVQDVTQQYSRAMTNMWPYLRLREAEVLQRRKAYKHSFLAEFFESNGLPNPIADHIWASPDSERQIIVILRFIMTRLWFTLSLGTYNGKNDSRLWLCGIVVDAQEVIKGEIWSVTVLSRPSDGVDPQKVSFHVLEATCEVVGHTLPKDDPAARVIDSVVPLRADWSAYISECLTYPDGHPDDSLLSHIRWTNHEEYTCGVSKLWQARIAREGDLGAAKRVVACVVGNSVSGQWMSAAEMAQDFAGLPTRVPQGNTKSKTQLVNLYLPE</sequence>
<evidence type="ECO:0000313" key="2">
    <source>
        <dbReference type="Proteomes" id="UP000287166"/>
    </source>
</evidence>
<proteinExistence type="predicted"/>
<comment type="caution">
    <text evidence="1">The sequence shown here is derived from an EMBL/GenBank/DDBJ whole genome shotgun (WGS) entry which is preliminary data.</text>
</comment>
<name>A0A401H419_9APHY</name>
<dbReference type="AlphaFoldDB" id="A0A401H419"/>
<accession>A0A401H419</accession>
<dbReference type="STRING" id="139825.A0A401H419"/>
<dbReference type="InParanoid" id="A0A401H419"/>
<organism evidence="1 2">
    <name type="scientific">Sparassis crispa</name>
    <dbReference type="NCBI Taxonomy" id="139825"/>
    <lineage>
        <taxon>Eukaryota</taxon>
        <taxon>Fungi</taxon>
        <taxon>Dikarya</taxon>
        <taxon>Basidiomycota</taxon>
        <taxon>Agaricomycotina</taxon>
        <taxon>Agaricomycetes</taxon>
        <taxon>Polyporales</taxon>
        <taxon>Sparassidaceae</taxon>
        <taxon>Sparassis</taxon>
    </lineage>
</organism>
<reference evidence="1 2" key="1">
    <citation type="journal article" date="2018" name="Sci. Rep.">
        <title>Genome sequence of the cauliflower mushroom Sparassis crispa (Hanabiratake) and its association with beneficial usage.</title>
        <authorList>
            <person name="Kiyama R."/>
            <person name="Furutani Y."/>
            <person name="Kawaguchi K."/>
            <person name="Nakanishi T."/>
        </authorList>
    </citation>
    <scope>NUCLEOTIDE SEQUENCE [LARGE SCALE GENOMIC DNA]</scope>
</reference>
<protein>
    <submittedName>
        <fullName evidence="1">Uncharacterized protein</fullName>
    </submittedName>
</protein>